<evidence type="ECO:0000256" key="2">
    <source>
        <dbReference type="ARBA" id="ARBA00023163"/>
    </source>
</evidence>
<proteinExistence type="predicted"/>
<dbReference type="Pfam" id="PF04082">
    <property type="entry name" value="Fungal_trans"/>
    <property type="match status" value="1"/>
</dbReference>
<dbReference type="EMBL" id="QQZZ01000104">
    <property type="protein sequence ID" value="RMZ42530.1"/>
    <property type="molecule type" value="Genomic_DNA"/>
</dbReference>
<protein>
    <submittedName>
        <fullName evidence="6">Oxidoreductase</fullName>
    </submittedName>
</protein>
<evidence type="ECO:0000313" key="7">
    <source>
        <dbReference type="Proteomes" id="UP000275480"/>
    </source>
</evidence>
<comment type="caution">
    <text evidence="6">The sequence shown here is derived from an EMBL/GenBank/DDBJ whole genome shotgun (WGS) entry which is preliminary data.</text>
</comment>
<accession>A0AB74C775</accession>
<feature type="region of interest" description="Disordered" evidence="4">
    <location>
        <begin position="392"/>
        <end position="425"/>
    </location>
</feature>
<dbReference type="GO" id="GO:0000166">
    <property type="term" value="F:nucleotide binding"/>
    <property type="evidence" value="ECO:0007669"/>
    <property type="project" value="InterPro"/>
</dbReference>
<dbReference type="Proteomes" id="UP000275480">
    <property type="component" value="Unassembled WGS sequence"/>
</dbReference>
<dbReference type="GO" id="GO:0006740">
    <property type="term" value="P:NADPH regeneration"/>
    <property type="evidence" value="ECO:0007669"/>
    <property type="project" value="TreeGrafter"/>
</dbReference>
<dbReference type="GO" id="GO:0005737">
    <property type="term" value="C:cytoplasm"/>
    <property type="evidence" value="ECO:0007669"/>
    <property type="project" value="TreeGrafter"/>
</dbReference>
<evidence type="ECO:0000256" key="3">
    <source>
        <dbReference type="ARBA" id="ARBA00023242"/>
    </source>
</evidence>
<dbReference type="CDD" id="cd12148">
    <property type="entry name" value="fungal_TF_MHR"/>
    <property type="match status" value="1"/>
</dbReference>
<dbReference type="GO" id="GO:0008270">
    <property type="term" value="F:zinc ion binding"/>
    <property type="evidence" value="ECO:0007669"/>
    <property type="project" value="InterPro"/>
</dbReference>
<dbReference type="SMART" id="SM00906">
    <property type="entry name" value="Fungal_trans"/>
    <property type="match status" value="1"/>
</dbReference>
<keyword evidence="2" id="KW-0804">Transcription</keyword>
<dbReference type="GO" id="GO:0016491">
    <property type="term" value="F:oxidoreductase activity"/>
    <property type="evidence" value="ECO:0007669"/>
    <property type="project" value="TreeGrafter"/>
</dbReference>
<dbReference type="InterPro" id="IPR004104">
    <property type="entry name" value="Gfo/Idh/MocA-like_OxRdtase_C"/>
</dbReference>
<dbReference type="InterPro" id="IPR036291">
    <property type="entry name" value="NAD(P)-bd_dom_sf"/>
</dbReference>
<dbReference type="Gene3D" id="3.40.50.720">
    <property type="entry name" value="NAD(P)-binding Rossmann-like Domain"/>
    <property type="match status" value="1"/>
</dbReference>
<dbReference type="Pfam" id="PF02894">
    <property type="entry name" value="GFO_IDH_MocA_C"/>
    <property type="match status" value="1"/>
</dbReference>
<keyword evidence="3" id="KW-0539">Nucleus</keyword>
<dbReference type="GO" id="GO:0003677">
    <property type="term" value="F:DNA binding"/>
    <property type="evidence" value="ECO:0007669"/>
    <property type="project" value="InterPro"/>
</dbReference>
<dbReference type="PANTHER" id="PTHR42840">
    <property type="entry name" value="NAD(P)-BINDING ROSSMANN-FOLD SUPERFAMILY PROTEIN-RELATED"/>
    <property type="match status" value="1"/>
</dbReference>
<dbReference type="SUPFAM" id="SSF55347">
    <property type="entry name" value="Glyceraldehyde-3-phosphate dehydrogenase-like, C-terminal domain"/>
    <property type="match status" value="1"/>
</dbReference>
<reference evidence="6 7" key="1">
    <citation type="submission" date="2018-07" db="EMBL/GenBank/DDBJ databases">
        <title>Identification of spontaneous genetic mutation associated with occurrence of a yellow conidial color mutant of Aspergillus flavus.</title>
        <authorList>
            <person name="Chang P.-K."/>
            <person name="Mack B.M."/>
            <person name="Scharfenstein L."/>
            <person name="Gilbert M.K."/>
        </authorList>
    </citation>
    <scope>NUCLEOTIDE SEQUENCE [LARGE SCALE GENOMIC DNA]</scope>
    <source>
        <strain evidence="6 7">CA14</strain>
    </source>
</reference>
<feature type="domain" description="Xylanolytic transcriptional activator regulatory" evidence="5">
    <location>
        <begin position="602"/>
        <end position="682"/>
    </location>
</feature>
<name>A0AB74C775_ASPFL</name>
<keyword evidence="1" id="KW-0805">Transcription regulation</keyword>
<evidence type="ECO:0000313" key="6">
    <source>
        <dbReference type="EMBL" id="RMZ42530.1"/>
    </source>
</evidence>
<evidence type="ECO:0000256" key="4">
    <source>
        <dbReference type="SAM" id="MobiDB-lite"/>
    </source>
</evidence>
<dbReference type="SUPFAM" id="SSF51735">
    <property type="entry name" value="NAD(P)-binding Rossmann-fold domains"/>
    <property type="match status" value="1"/>
</dbReference>
<dbReference type="Pfam" id="PF01408">
    <property type="entry name" value="GFO_IDH_MocA"/>
    <property type="match status" value="1"/>
</dbReference>
<dbReference type="AlphaFoldDB" id="A0AB74C775"/>
<evidence type="ECO:0000256" key="1">
    <source>
        <dbReference type="ARBA" id="ARBA00023015"/>
    </source>
</evidence>
<feature type="region of interest" description="Disordered" evidence="4">
    <location>
        <begin position="660"/>
        <end position="679"/>
    </location>
</feature>
<sequence>MSIGVALLGAGIFAKKEHLPAIESCPSLSLKAVYSRSQTSAESFAAAAGEDIEAYFESPSVQSKSLDDLLQRQDIVAVIIAVAITAAPDLIQKALAAGKHVLSEKPIAPDVETAQRLMYYYHGQTKSGVLWGVGENFRFWDPVQKAARILTEMGGSLVTFSVTAYSFTDSKNPFYHTDWRQKPTFQGGYLLDGGVHFAAVLRTLLAALGQRVDVVSAYTTSLQEDLPPLDTVHAILRTNKGRSGTYTSSVGIQAKRGMEFEIVTDKGYITYRPFQMEILVKQDQGGNWEERSEPAPLMWGVKEEIAAFATSISTGRLDSRLSTTEALEDLKIVEAMLRSGDAQALPVDIMSTFRTYSVQCITVDKRRPNAPVQHRRKDLPVTERTFEPEATNLVSPETSHPPEFTIPSALSKSLSPGPRDSNEWGNWDTRHLPVLPTRAGSSIVQISTQWLDLALSRLRIPRSNYVRVNLEPCLSSPEMSYEYTVASMEPGLPPVDELHRLIELFFKVYHPIYPFLDRGMIRLLRSARSRRVSKTSRLMLLYLITILGTMADPTVFQQHLNTYLSYCHTLVGHLILQPSIESVQALLLFSITLRLRDQLSQAWDVLTLAISMSQTLRLAHLSAHLRTIHDKGSGSNMNPMRTWWALYVFEKFLAFDSGRQSTLDDPRLSSVGRQDPTEPMNNEKALVLQDYENFLTSLANVLREMQHRSWHTWRTESLDTTSDADARASKIRTAGAIDTLLWEWRGSLPSEYQVGTSSSADVQLTPQWAFLSFYYHQAVIVLYRNTLLLDWSEVKREVDRYGSGEPWHLRLRNGPQICLEAAKGMTNLQVMVTEADEPSFLVLGTSPLAAAYVLAVHIRRQPATILSRTHFELMKAAMAISRQRYSSSTAQNSLHKSLDALERYVSQLLSDMALQSSVEFSTDPVENHLTPMTIPNPLESPPLSWGSFDLLSWDWNDLVPQT</sequence>
<dbReference type="InterPro" id="IPR000683">
    <property type="entry name" value="Gfo/Idh/MocA-like_OxRdtase_N"/>
</dbReference>
<dbReference type="GO" id="GO:0006351">
    <property type="term" value="P:DNA-templated transcription"/>
    <property type="evidence" value="ECO:0007669"/>
    <property type="project" value="InterPro"/>
</dbReference>
<gene>
    <name evidence="6" type="ORF">CA14_002774</name>
</gene>
<dbReference type="InterPro" id="IPR007219">
    <property type="entry name" value="XnlR_reg_dom"/>
</dbReference>
<organism evidence="6 7">
    <name type="scientific">Aspergillus flavus</name>
    <dbReference type="NCBI Taxonomy" id="5059"/>
    <lineage>
        <taxon>Eukaryota</taxon>
        <taxon>Fungi</taxon>
        <taxon>Dikarya</taxon>
        <taxon>Ascomycota</taxon>
        <taxon>Pezizomycotina</taxon>
        <taxon>Eurotiomycetes</taxon>
        <taxon>Eurotiomycetidae</taxon>
        <taxon>Eurotiales</taxon>
        <taxon>Aspergillaceae</taxon>
        <taxon>Aspergillus</taxon>
        <taxon>Aspergillus subgen. Circumdati</taxon>
    </lineage>
</organism>
<dbReference type="PANTHER" id="PTHR42840:SF5">
    <property type="entry name" value="NAD(P)-BINDING ROSSMANN-FOLD SUPERFAMILY PROTEIN"/>
    <property type="match status" value="1"/>
</dbReference>
<evidence type="ECO:0000259" key="5">
    <source>
        <dbReference type="SMART" id="SM00906"/>
    </source>
</evidence>
<dbReference type="Gene3D" id="3.30.360.10">
    <property type="entry name" value="Dihydrodipicolinate Reductase, domain 2"/>
    <property type="match status" value="1"/>
</dbReference>